<dbReference type="EMBL" id="JAVJIU010000004">
    <property type="protein sequence ID" value="MDR5591121.1"/>
    <property type="molecule type" value="Genomic_DNA"/>
</dbReference>
<evidence type="ECO:0000313" key="2">
    <source>
        <dbReference type="Proteomes" id="UP001257234"/>
    </source>
</evidence>
<protein>
    <submittedName>
        <fullName evidence="1">Uncharacterized protein</fullName>
    </submittedName>
</protein>
<organism evidence="1 2">
    <name type="scientific">Christiangramia sediminicola</name>
    <dbReference type="NCBI Taxonomy" id="3073267"/>
    <lineage>
        <taxon>Bacteria</taxon>
        <taxon>Pseudomonadati</taxon>
        <taxon>Bacteroidota</taxon>
        <taxon>Flavobacteriia</taxon>
        <taxon>Flavobacteriales</taxon>
        <taxon>Flavobacteriaceae</taxon>
        <taxon>Christiangramia</taxon>
    </lineage>
</organism>
<accession>A0ABU1ERW9</accession>
<evidence type="ECO:0000313" key="1">
    <source>
        <dbReference type="EMBL" id="MDR5591121.1"/>
    </source>
</evidence>
<comment type="caution">
    <text evidence="1">The sequence shown here is derived from an EMBL/GenBank/DDBJ whole genome shotgun (WGS) entry which is preliminary data.</text>
</comment>
<name>A0ABU1ERW9_9FLAO</name>
<gene>
    <name evidence="1" type="ORF">RE431_10775</name>
</gene>
<reference evidence="2" key="1">
    <citation type="submission" date="2023-07" db="EMBL/GenBank/DDBJ databases">
        <title>Christiangramia sp. SM2212., a novel bacterium of the family Flavobacteriaceae isolated from the sea sediment.</title>
        <authorList>
            <person name="Wang J."/>
            <person name="Zhang X."/>
        </authorList>
    </citation>
    <scope>NUCLEOTIDE SEQUENCE [LARGE SCALE GENOMIC DNA]</scope>
    <source>
        <strain evidence="2">SM2212</strain>
    </source>
</reference>
<dbReference type="RefSeq" id="WP_309561990.1">
    <property type="nucleotide sequence ID" value="NZ_JAVJIU010000004.1"/>
</dbReference>
<sequence>MVHFDRLIHNIVSNKNIEKTKCICSTAFFQAITDSDKDFANKYLKGSISAFTPNYTKVEDFPTEYLNGTINYLPFVQNPNFNLGLTSFFNNSITSEYRTEYNCELSRMYDFPTLPSRLSSCYAFSDFETCKLVSNRYGWNINTVKKFKLISHKYNKVAKVNMEIISLERYANNVSSIDITTQDMIWKSYWGGKKSIELELPTINGREKFKSGLIWEYLVEGILSLVEE</sequence>
<dbReference type="Proteomes" id="UP001257234">
    <property type="component" value="Unassembled WGS sequence"/>
</dbReference>
<keyword evidence="2" id="KW-1185">Reference proteome</keyword>
<dbReference type="SUPFAM" id="SSF56399">
    <property type="entry name" value="ADP-ribosylation"/>
    <property type="match status" value="1"/>
</dbReference>
<proteinExistence type="predicted"/>